<keyword evidence="1 6" id="KW-0963">Cytoplasm</keyword>
<sequence length="331" mass="34862">MAELGIDLGTANTVVCDVAQGIVLDEPTVMLLRTGGVRRQRVLAVGRSASDLVGRAPMGIAAVRPLHDGVITDLETARVYLRAILRRIAPRPWQRGRIRAVIGVPVGATALERRALLEAADEAGISRATSLDESIAGAVGCGIDPLERRVHMVVDVGGGTAEVTAFCFGGIIAHRSCRVAGDEMTLAVYHYLREHHQLLAGELDAEAIKIRAGAEEEPSVVVQGRDAATGRPRLATVPVAEITEVLRPVTEAITQTLSACLDDLPPQAVGDVLADGVLVFGGGSLARGFDQGLERAFGFPIKLAEQPLTCVAEGAARSLRNPVLLDAYGRA</sequence>
<keyword evidence="3 6" id="KW-0067">ATP-binding</keyword>
<evidence type="ECO:0000256" key="3">
    <source>
        <dbReference type="ARBA" id="ARBA00022840"/>
    </source>
</evidence>
<dbReference type="RefSeq" id="WP_169410048.1">
    <property type="nucleotide sequence ID" value="NZ_JAAXKZ010000006.1"/>
</dbReference>
<dbReference type="InterPro" id="IPR056546">
    <property type="entry name" value="MreB_MamK-like"/>
</dbReference>
<dbReference type="GO" id="GO:0005737">
    <property type="term" value="C:cytoplasm"/>
    <property type="evidence" value="ECO:0007669"/>
    <property type="project" value="UniProtKB-SubCell"/>
</dbReference>
<feature type="binding site" evidence="6">
    <location>
        <begin position="10"/>
        <end position="12"/>
    </location>
    <ligand>
        <name>ATP</name>
        <dbReference type="ChEBI" id="CHEBI:30616"/>
    </ligand>
</feature>
<keyword evidence="2 6" id="KW-0547">Nucleotide-binding</keyword>
<comment type="caution">
    <text evidence="7">The sequence shown here is derived from an EMBL/GenBank/DDBJ whole genome shotgun (WGS) entry which is preliminary data.</text>
</comment>
<dbReference type="CDD" id="cd10225">
    <property type="entry name" value="ASKHA_NBD_MreB-like"/>
    <property type="match status" value="1"/>
</dbReference>
<evidence type="ECO:0000313" key="8">
    <source>
        <dbReference type="Proteomes" id="UP000586918"/>
    </source>
</evidence>
<name>A0A848DDA7_9PSEU</name>
<dbReference type="GO" id="GO:0000902">
    <property type="term" value="P:cell morphogenesis"/>
    <property type="evidence" value="ECO:0007669"/>
    <property type="project" value="InterPro"/>
</dbReference>
<dbReference type="GO" id="GO:0005524">
    <property type="term" value="F:ATP binding"/>
    <property type="evidence" value="ECO:0007669"/>
    <property type="project" value="UniProtKB-KW"/>
</dbReference>
<keyword evidence="8" id="KW-1185">Reference proteome</keyword>
<evidence type="ECO:0000256" key="4">
    <source>
        <dbReference type="ARBA" id="ARBA00022960"/>
    </source>
</evidence>
<dbReference type="Pfam" id="PF06723">
    <property type="entry name" value="MreB_Mbl"/>
    <property type="match status" value="1"/>
</dbReference>
<dbReference type="GO" id="GO:0008360">
    <property type="term" value="P:regulation of cell shape"/>
    <property type="evidence" value="ECO:0007669"/>
    <property type="project" value="UniProtKB-UniRule"/>
</dbReference>
<protein>
    <recommendedName>
        <fullName evidence="6">Cell shape-determining protein MreB</fullName>
    </recommendedName>
</protein>
<dbReference type="PANTHER" id="PTHR42749">
    <property type="entry name" value="CELL SHAPE-DETERMINING PROTEIN MREB"/>
    <property type="match status" value="1"/>
</dbReference>
<dbReference type="Proteomes" id="UP000586918">
    <property type="component" value="Unassembled WGS sequence"/>
</dbReference>
<reference evidence="7 8" key="1">
    <citation type="submission" date="2020-04" db="EMBL/GenBank/DDBJ databases">
        <authorList>
            <person name="Klaysubun C."/>
            <person name="Duangmal K."/>
            <person name="Lipun K."/>
        </authorList>
    </citation>
    <scope>NUCLEOTIDE SEQUENCE [LARGE SCALE GENOMIC DNA]</scope>
    <source>
        <strain evidence="7 8">DSM 45300</strain>
    </source>
</reference>
<dbReference type="SUPFAM" id="SSF53067">
    <property type="entry name" value="Actin-like ATPase domain"/>
    <property type="match status" value="2"/>
</dbReference>
<organism evidence="7 8">
    <name type="scientific">Pseudonocardia bannensis</name>
    <dbReference type="NCBI Taxonomy" id="630973"/>
    <lineage>
        <taxon>Bacteria</taxon>
        <taxon>Bacillati</taxon>
        <taxon>Actinomycetota</taxon>
        <taxon>Actinomycetes</taxon>
        <taxon>Pseudonocardiales</taxon>
        <taxon>Pseudonocardiaceae</taxon>
        <taxon>Pseudonocardia</taxon>
    </lineage>
</organism>
<dbReference type="HAMAP" id="MF_02207">
    <property type="entry name" value="MreB"/>
    <property type="match status" value="1"/>
</dbReference>
<comment type="similarity">
    <text evidence="5 6">Belongs to the FtsA/MreB family.</text>
</comment>
<evidence type="ECO:0000256" key="1">
    <source>
        <dbReference type="ARBA" id="ARBA00022490"/>
    </source>
</evidence>
<dbReference type="AlphaFoldDB" id="A0A848DDA7"/>
<accession>A0A848DDA7</accession>
<gene>
    <name evidence="6" type="primary">mreB</name>
    <name evidence="7" type="ORF">HF519_02900</name>
</gene>
<feature type="binding site" evidence="6">
    <location>
        <begin position="158"/>
        <end position="160"/>
    </location>
    <ligand>
        <name>ATP</name>
        <dbReference type="ChEBI" id="CHEBI:30616"/>
    </ligand>
</feature>
<comment type="subcellular location">
    <subcellularLocation>
        <location evidence="6">Cytoplasm</location>
    </subcellularLocation>
    <text evidence="6">Membrane-associated.</text>
</comment>
<comment type="function">
    <text evidence="6">Forms membrane-associated dynamic filaments that are essential for cell shape determination. Acts by regulating cell wall synthesis and cell elongation, and thus cell shape. A feedback loop between cell geometry and MreB localization may maintain elongated cell shape by targeting cell wall growth to regions of negative cell wall curvature.</text>
</comment>
<dbReference type="InterPro" id="IPR043129">
    <property type="entry name" value="ATPase_NBD"/>
</dbReference>
<evidence type="ECO:0000256" key="2">
    <source>
        <dbReference type="ARBA" id="ARBA00022741"/>
    </source>
</evidence>
<evidence type="ECO:0000256" key="5">
    <source>
        <dbReference type="ARBA" id="ARBA00023458"/>
    </source>
</evidence>
<keyword evidence="4 6" id="KW-0133">Cell shape</keyword>
<dbReference type="Gene3D" id="3.30.420.40">
    <property type="match status" value="2"/>
</dbReference>
<dbReference type="PANTHER" id="PTHR42749:SF1">
    <property type="entry name" value="CELL SHAPE-DETERMINING PROTEIN MREB"/>
    <property type="match status" value="1"/>
</dbReference>
<proteinExistence type="inferred from homology"/>
<dbReference type="InterPro" id="IPR004753">
    <property type="entry name" value="MreB"/>
</dbReference>
<feature type="binding site" evidence="6">
    <location>
        <begin position="206"/>
        <end position="209"/>
    </location>
    <ligand>
        <name>ATP</name>
        <dbReference type="ChEBI" id="CHEBI:30616"/>
    </ligand>
</feature>
<dbReference type="EMBL" id="JAAXKZ010000006">
    <property type="protein sequence ID" value="NMH90547.1"/>
    <property type="molecule type" value="Genomic_DNA"/>
</dbReference>
<comment type="subunit">
    <text evidence="6">Forms polymers.</text>
</comment>
<dbReference type="PRINTS" id="PR01652">
    <property type="entry name" value="SHAPEPROTEIN"/>
</dbReference>
<feature type="binding site" evidence="6">
    <location>
        <begin position="282"/>
        <end position="285"/>
    </location>
    <ligand>
        <name>ATP</name>
        <dbReference type="ChEBI" id="CHEBI:30616"/>
    </ligand>
</feature>
<evidence type="ECO:0000256" key="6">
    <source>
        <dbReference type="HAMAP-Rule" id="MF_02207"/>
    </source>
</evidence>
<evidence type="ECO:0000313" key="7">
    <source>
        <dbReference type="EMBL" id="NMH90547.1"/>
    </source>
</evidence>